<name>A0A3N1GYH0_9PSEU</name>
<dbReference type="PROSITE" id="PS51819">
    <property type="entry name" value="VOC"/>
    <property type="match status" value="1"/>
</dbReference>
<keyword evidence="3" id="KW-1185">Reference proteome</keyword>
<dbReference type="CDD" id="cd06587">
    <property type="entry name" value="VOC"/>
    <property type="match status" value="1"/>
</dbReference>
<evidence type="ECO:0000313" key="2">
    <source>
        <dbReference type="EMBL" id="ROP35324.1"/>
    </source>
</evidence>
<dbReference type="AlphaFoldDB" id="A0A3N1GYH0"/>
<dbReference type="OrthoDB" id="4548523at2"/>
<protein>
    <submittedName>
        <fullName evidence="2">Putative enzyme related to lactoylglutathione lyase</fullName>
    </submittedName>
</protein>
<dbReference type="GO" id="GO:0016829">
    <property type="term" value="F:lyase activity"/>
    <property type="evidence" value="ECO:0007669"/>
    <property type="project" value="UniProtKB-KW"/>
</dbReference>
<proteinExistence type="predicted"/>
<dbReference type="InterPro" id="IPR037523">
    <property type="entry name" value="VOC_core"/>
</dbReference>
<evidence type="ECO:0000313" key="3">
    <source>
        <dbReference type="Proteomes" id="UP000268727"/>
    </source>
</evidence>
<dbReference type="Gene3D" id="3.10.180.10">
    <property type="entry name" value="2,3-Dihydroxybiphenyl 1,2-Dioxygenase, domain 1"/>
    <property type="match status" value="1"/>
</dbReference>
<organism evidence="2 3">
    <name type="scientific">Saccharothrix texasensis</name>
    <dbReference type="NCBI Taxonomy" id="103734"/>
    <lineage>
        <taxon>Bacteria</taxon>
        <taxon>Bacillati</taxon>
        <taxon>Actinomycetota</taxon>
        <taxon>Actinomycetes</taxon>
        <taxon>Pseudonocardiales</taxon>
        <taxon>Pseudonocardiaceae</taxon>
        <taxon>Saccharothrix</taxon>
    </lineage>
</organism>
<dbReference type="EMBL" id="RJKM01000001">
    <property type="protein sequence ID" value="ROP35324.1"/>
    <property type="molecule type" value="Genomic_DNA"/>
</dbReference>
<evidence type="ECO:0000259" key="1">
    <source>
        <dbReference type="PROSITE" id="PS51819"/>
    </source>
</evidence>
<dbReference type="Proteomes" id="UP000268727">
    <property type="component" value="Unassembled WGS sequence"/>
</dbReference>
<keyword evidence="2" id="KW-0456">Lyase</keyword>
<dbReference type="Pfam" id="PF00903">
    <property type="entry name" value="Glyoxalase"/>
    <property type="match status" value="1"/>
</dbReference>
<dbReference type="SUPFAM" id="SSF54593">
    <property type="entry name" value="Glyoxalase/Bleomycin resistance protein/Dihydroxybiphenyl dioxygenase"/>
    <property type="match status" value="1"/>
</dbReference>
<dbReference type="InterPro" id="IPR004360">
    <property type="entry name" value="Glyas_Fos-R_dOase_dom"/>
</dbReference>
<dbReference type="InterPro" id="IPR029068">
    <property type="entry name" value="Glyas_Bleomycin-R_OHBP_Dase"/>
</dbReference>
<sequence length="137" mass="15213">MLRGLTTTNFFADDLDAATTWYTRFFGIEPYFTVPGGYVEYRIGDYHHEFGIVHSDHAPHDTRTGPAGAITYWAVDDLHATLDRLTELGATPHDHPTVRGEGYATASVVDPFGNVLGIMTNAHYHATLDRLTTTRTT</sequence>
<comment type="caution">
    <text evidence="2">The sequence shown here is derived from an EMBL/GenBank/DDBJ whole genome shotgun (WGS) entry which is preliminary data.</text>
</comment>
<feature type="domain" description="VOC" evidence="1">
    <location>
        <begin position="4"/>
        <end position="121"/>
    </location>
</feature>
<dbReference type="RefSeq" id="WP_123741487.1">
    <property type="nucleotide sequence ID" value="NZ_RJKM01000001.1"/>
</dbReference>
<reference evidence="2 3" key="1">
    <citation type="submission" date="2018-11" db="EMBL/GenBank/DDBJ databases">
        <title>Sequencing the genomes of 1000 actinobacteria strains.</title>
        <authorList>
            <person name="Klenk H.-P."/>
        </authorList>
    </citation>
    <scope>NUCLEOTIDE SEQUENCE [LARGE SCALE GENOMIC DNA]</scope>
    <source>
        <strain evidence="2 3">DSM 44231</strain>
    </source>
</reference>
<gene>
    <name evidence="2" type="ORF">EDD40_0548</name>
</gene>
<accession>A0A3N1GYH0</accession>